<dbReference type="RefSeq" id="WP_378059179.1">
    <property type="nucleotide sequence ID" value="NZ_JBHSIS010000017.1"/>
</dbReference>
<dbReference type="Gene3D" id="3.30.450.40">
    <property type="match status" value="1"/>
</dbReference>
<dbReference type="SUPFAM" id="SSF55781">
    <property type="entry name" value="GAF domain-like"/>
    <property type="match status" value="1"/>
</dbReference>
<dbReference type="EMBL" id="JBHSIS010000017">
    <property type="protein sequence ID" value="MFC4857195.1"/>
    <property type="molecule type" value="Genomic_DNA"/>
</dbReference>
<sequence>MPDSPHAHQADLFATAVADTLAEITSVLVGAPDSGAVLRLVTNAGMELLGAAATGLMVVDPRGGVEVAAASDEPARFVELLQSQVAQGPCLDCITETAVVTAFDLEAEHDRWPEFVPAALAVGYRAITSIPLPLDSRAVGGLNLLFTENTVLTTDQLRLAQVIADLTVLALVQEDGYRRADRFAERTLTALNDRVHLGQAVGLVAGTLDIHPAAAHTALIGYAEREERGIRDVVRAITDGALDPAELFR</sequence>
<accession>A0ABV9S669</accession>
<name>A0ABV9S669_9PSEU</name>
<dbReference type="PIRSF" id="PIRSF036625">
    <property type="entry name" value="GAF_ANTAR"/>
    <property type="match status" value="1"/>
</dbReference>
<reference evidence="3" key="1">
    <citation type="journal article" date="2019" name="Int. J. Syst. Evol. Microbiol.">
        <title>The Global Catalogue of Microorganisms (GCM) 10K type strain sequencing project: providing services to taxonomists for standard genome sequencing and annotation.</title>
        <authorList>
            <consortium name="The Broad Institute Genomics Platform"/>
            <consortium name="The Broad Institute Genome Sequencing Center for Infectious Disease"/>
            <person name="Wu L."/>
            <person name="Ma J."/>
        </authorList>
    </citation>
    <scope>NUCLEOTIDE SEQUENCE [LARGE SCALE GENOMIC DNA]</scope>
    <source>
        <strain evidence="3">ZS-22-S1</strain>
    </source>
</reference>
<protein>
    <submittedName>
        <fullName evidence="2">GAF domain-containing protein</fullName>
    </submittedName>
</protein>
<dbReference type="Pfam" id="PF13185">
    <property type="entry name" value="GAF_2"/>
    <property type="match status" value="1"/>
</dbReference>
<evidence type="ECO:0000313" key="3">
    <source>
        <dbReference type="Proteomes" id="UP001595859"/>
    </source>
</evidence>
<gene>
    <name evidence="2" type="ORF">ACFPCV_27180</name>
</gene>
<feature type="domain" description="GAF" evidence="1">
    <location>
        <begin position="36"/>
        <end position="171"/>
    </location>
</feature>
<evidence type="ECO:0000313" key="2">
    <source>
        <dbReference type="EMBL" id="MFC4857195.1"/>
    </source>
</evidence>
<comment type="caution">
    <text evidence="2">The sequence shown here is derived from an EMBL/GenBank/DDBJ whole genome shotgun (WGS) entry which is preliminary data.</text>
</comment>
<evidence type="ECO:0000259" key="1">
    <source>
        <dbReference type="Pfam" id="PF13185"/>
    </source>
</evidence>
<proteinExistence type="predicted"/>
<keyword evidence="3" id="KW-1185">Reference proteome</keyword>
<dbReference type="InterPro" id="IPR029016">
    <property type="entry name" value="GAF-like_dom_sf"/>
</dbReference>
<dbReference type="InterPro" id="IPR012074">
    <property type="entry name" value="GAF_ANTAR"/>
</dbReference>
<organism evidence="2 3">
    <name type="scientific">Actinophytocola glycyrrhizae</name>
    <dbReference type="NCBI Taxonomy" id="2044873"/>
    <lineage>
        <taxon>Bacteria</taxon>
        <taxon>Bacillati</taxon>
        <taxon>Actinomycetota</taxon>
        <taxon>Actinomycetes</taxon>
        <taxon>Pseudonocardiales</taxon>
        <taxon>Pseudonocardiaceae</taxon>
    </lineage>
</organism>
<dbReference type="Proteomes" id="UP001595859">
    <property type="component" value="Unassembled WGS sequence"/>
</dbReference>
<dbReference type="InterPro" id="IPR003018">
    <property type="entry name" value="GAF"/>
</dbReference>